<keyword evidence="3" id="KW-1185">Reference proteome</keyword>
<comment type="caution">
    <text evidence="2">The sequence shown here is derived from an EMBL/GenBank/DDBJ whole genome shotgun (WGS) entry which is preliminary data.</text>
</comment>
<feature type="domain" description="F-box" evidence="1">
    <location>
        <begin position="1"/>
        <end position="46"/>
    </location>
</feature>
<protein>
    <recommendedName>
        <fullName evidence="1">F-box domain-containing protein</fullName>
    </recommendedName>
</protein>
<dbReference type="InterPro" id="IPR001810">
    <property type="entry name" value="F-box_dom"/>
</dbReference>
<evidence type="ECO:0000313" key="3">
    <source>
        <dbReference type="Proteomes" id="UP000230233"/>
    </source>
</evidence>
<sequence length="348" mass="41660">MSLLKIPDVVMNCIMRKLDFESIQNLRKVCRTFRNFLDENKIDNNLVGIIVGFYQTKIKLILRTEVKYLNFWYQKEENGCLVVKEKRMDPPDKVHLEEETDFVDIFLREFKTLMDHQKSVLEEIYVGFHEQFGVSELTTDAQRMSNGIESILKSRKHFLRVERMYLLMISQENVLKILPYLDPEYLERIDLNHSQEYPKRLFAIDKLVVLEQWKRAMGLGIWRCLISESIQNLTHFIKAEFVQNECSMEMLWNLKENLSKSNWFNMFRIYFENYQTADEQIIFSIFGQPYVDKDQWRLPRKRCFSKIPGSDQVISLKMVNLGRVNGVWIYRLPIAFVPKKVLKKHMLK</sequence>
<dbReference type="SUPFAM" id="SSF81383">
    <property type="entry name" value="F-box domain"/>
    <property type="match status" value="1"/>
</dbReference>
<name>A0A2G5TNR9_9PELO</name>
<gene>
    <name evidence="2" type="primary">Cnig_chr_V.g20665</name>
    <name evidence="2" type="ORF">B9Z55_020665</name>
</gene>
<organism evidence="2 3">
    <name type="scientific">Caenorhabditis nigoni</name>
    <dbReference type="NCBI Taxonomy" id="1611254"/>
    <lineage>
        <taxon>Eukaryota</taxon>
        <taxon>Metazoa</taxon>
        <taxon>Ecdysozoa</taxon>
        <taxon>Nematoda</taxon>
        <taxon>Chromadorea</taxon>
        <taxon>Rhabditida</taxon>
        <taxon>Rhabditina</taxon>
        <taxon>Rhabditomorpha</taxon>
        <taxon>Rhabditoidea</taxon>
        <taxon>Rhabditidae</taxon>
        <taxon>Peloderinae</taxon>
        <taxon>Caenorhabditis</taxon>
    </lineage>
</organism>
<dbReference type="PANTHER" id="PTHR23014:SF1">
    <property type="entry name" value="DUF38 DOMAIN-CONTAINING PROTEIN-RELATED"/>
    <property type="match status" value="1"/>
</dbReference>
<dbReference type="PROSITE" id="PS50181">
    <property type="entry name" value="FBOX"/>
    <property type="match status" value="1"/>
</dbReference>
<dbReference type="Pfam" id="PF00646">
    <property type="entry name" value="F-box"/>
    <property type="match status" value="1"/>
</dbReference>
<dbReference type="InterPro" id="IPR036047">
    <property type="entry name" value="F-box-like_dom_sf"/>
</dbReference>
<proteinExistence type="predicted"/>
<dbReference type="Pfam" id="PF01827">
    <property type="entry name" value="FTH"/>
    <property type="match status" value="1"/>
</dbReference>
<dbReference type="EMBL" id="PDUG01000005">
    <property type="protein sequence ID" value="PIC28883.1"/>
    <property type="molecule type" value="Genomic_DNA"/>
</dbReference>
<dbReference type="OrthoDB" id="5880599at2759"/>
<accession>A0A2G5TNR9</accession>
<reference evidence="3" key="1">
    <citation type="submission" date="2017-10" db="EMBL/GenBank/DDBJ databases">
        <title>Rapid genome shrinkage in a self-fertile nematode reveals novel sperm competition proteins.</title>
        <authorList>
            <person name="Yin D."/>
            <person name="Schwarz E.M."/>
            <person name="Thomas C.G."/>
            <person name="Felde R.L."/>
            <person name="Korf I.F."/>
            <person name="Cutter A.D."/>
            <person name="Schartner C.M."/>
            <person name="Ralston E.J."/>
            <person name="Meyer B.J."/>
            <person name="Haag E.S."/>
        </authorList>
    </citation>
    <scope>NUCLEOTIDE SEQUENCE [LARGE SCALE GENOMIC DNA]</scope>
    <source>
        <strain evidence="3">JU1422</strain>
    </source>
</reference>
<dbReference type="Proteomes" id="UP000230233">
    <property type="component" value="Chromosome V"/>
</dbReference>
<dbReference type="PANTHER" id="PTHR23014">
    <property type="entry name" value="F-BOX A PROTEIN"/>
    <property type="match status" value="1"/>
</dbReference>
<evidence type="ECO:0000259" key="1">
    <source>
        <dbReference type="PROSITE" id="PS50181"/>
    </source>
</evidence>
<dbReference type="SMART" id="SM00256">
    <property type="entry name" value="FBOX"/>
    <property type="match status" value="1"/>
</dbReference>
<dbReference type="InterPro" id="IPR002900">
    <property type="entry name" value="DUF38/FTH_CAE_spp"/>
</dbReference>
<evidence type="ECO:0000313" key="2">
    <source>
        <dbReference type="EMBL" id="PIC28883.1"/>
    </source>
</evidence>
<dbReference type="AlphaFoldDB" id="A0A2G5TNR9"/>